<dbReference type="AlphaFoldDB" id="A0AAD5XIU1"/>
<feature type="region of interest" description="Disordered" evidence="1">
    <location>
        <begin position="50"/>
        <end position="82"/>
    </location>
</feature>
<evidence type="ECO:0000313" key="3">
    <source>
        <dbReference type="Proteomes" id="UP001212152"/>
    </source>
</evidence>
<name>A0AAD5XIU1_9FUNG</name>
<feature type="compositionally biased region" description="Basic and acidic residues" evidence="1">
    <location>
        <begin position="73"/>
        <end position="82"/>
    </location>
</feature>
<accession>A0AAD5XIU1</accession>
<feature type="non-terminal residue" evidence="2">
    <location>
        <position position="82"/>
    </location>
</feature>
<sequence length="82" mass="9346">MSALHLGRWGRDSAGRFLATKAKEEVEARRRIEEEDEERIEEVLDESVQYAGDSGPTEGHLALHPFSLGLDEPTDRKLQREQ</sequence>
<keyword evidence="3" id="KW-1185">Reference proteome</keyword>
<comment type="caution">
    <text evidence="2">The sequence shown here is derived from an EMBL/GenBank/DDBJ whole genome shotgun (WGS) entry which is preliminary data.</text>
</comment>
<proteinExistence type="predicted"/>
<evidence type="ECO:0000256" key="1">
    <source>
        <dbReference type="SAM" id="MobiDB-lite"/>
    </source>
</evidence>
<evidence type="ECO:0000313" key="2">
    <source>
        <dbReference type="EMBL" id="KAJ3166562.1"/>
    </source>
</evidence>
<organism evidence="2 3">
    <name type="scientific">Geranomyces variabilis</name>
    <dbReference type="NCBI Taxonomy" id="109894"/>
    <lineage>
        <taxon>Eukaryota</taxon>
        <taxon>Fungi</taxon>
        <taxon>Fungi incertae sedis</taxon>
        <taxon>Chytridiomycota</taxon>
        <taxon>Chytridiomycota incertae sedis</taxon>
        <taxon>Chytridiomycetes</taxon>
        <taxon>Spizellomycetales</taxon>
        <taxon>Powellomycetaceae</taxon>
        <taxon>Geranomyces</taxon>
    </lineage>
</organism>
<protein>
    <submittedName>
        <fullName evidence="2">Uncharacterized protein</fullName>
    </submittedName>
</protein>
<gene>
    <name evidence="2" type="ORF">HDU87_002077</name>
</gene>
<dbReference type="EMBL" id="JADGJQ010000167">
    <property type="protein sequence ID" value="KAJ3166562.1"/>
    <property type="molecule type" value="Genomic_DNA"/>
</dbReference>
<reference evidence="2" key="1">
    <citation type="submission" date="2020-05" db="EMBL/GenBank/DDBJ databases">
        <title>Phylogenomic resolution of chytrid fungi.</title>
        <authorList>
            <person name="Stajich J.E."/>
            <person name="Amses K."/>
            <person name="Simmons R."/>
            <person name="Seto K."/>
            <person name="Myers J."/>
            <person name="Bonds A."/>
            <person name="Quandt C.A."/>
            <person name="Barry K."/>
            <person name="Liu P."/>
            <person name="Grigoriev I."/>
            <person name="Longcore J.E."/>
            <person name="James T.Y."/>
        </authorList>
    </citation>
    <scope>NUCLEOTIDE SEQUENCE</scope>
    <source>
        <strain evidence="2">JEL0379</strain>
    </source>
</reference>
<dbReference type="Proteomes" id="UP001212152">
    <property type="component" value="Unassembled WGS sequence"/>
</dbReference>